<keyword evidence="1" id="KW-1133">Transmembrane helix</keyword>
<keyword evidence="1" id="KW-0472">Membrane</keyword>
<sequence>MTIRHAPLFVVALPFAVVGLELSGASPLAMLSALFILAIPILLLLLLPGSKRELE</sequence>
<accession>A0A7K1UVA9</accession>
<reference evidence="2 3" key="1">
    <citation type="submission" date="2019-12" db="EMBL/GenBank/DDBJ databases">
        <title>Nocardia sp. nov. ET3-3 isolated from soil.</title>
        <authorList>
            <person name="Kanchanasin P."/>
            <person name="Tanasupawat S."/>
            <person name="Yuki M."/>
            <person name="Kudo T."/>
        </authorList>
    </citation>
    <scope>NUCLEOTIDE SEQUENCE [LARGE SCALE GENOMIC DNA]</scope>
    <source>
        <strain evidence="2 3">ET3-3</strain>
    </source>
</reference>
<feature type="transmembrane region" description="Helical" evidence="1">
    <location>
        <begin position="29"/>
        <end position="47"/>
    </location>
</feature>
<protein>
    <submittedName>
        <fullName evidence="2">Uncharacterized protein</fullName>
    </submittedName>
</protein>
<evidence type="ECO:0000313" key="3">
    <source>
        <dbReference type="Proteomes" id="UP000466794"/>
    </source>
</evidence>
<evidence type="ECO:0000313" key="2">
    <source>
        <dbReference type="EMBL" id="MVU78303.1"/>
    </source>
</evidence>
<dbReference type="Proteomes" id="UP000466794">
    <property type="component" value="Unassembled WGS sequence"/>
</dbReference>
<dbReference type="AlphaFoldDB" id="A0A7K1UVA9"/>
<name>A0A7K1UVA9_9NOCA</name>
<keyword evidence="3" id="KW-1185">Reference proteome</keyword>
<gene>
    <name evidence="2" type="ORF">GPX89_13745</name>
</gene>
<evidence type="ECO:0000256" key="1">
    <source>
        <dbReference type="SAM" id="Phobius"/>
    </source>
</evidence>
<dbReference type="RefSeq" id="WP_157387825.1">
    <property type="nucleotide sequence ID" value="NZ_WRPP01000002.1"/>
</dbReference>
<proteinExistence type="predicted"/>
<comment type="caution">
    <text evidence="2">The sequence shown here is derived from an EMBL/GenBank/DDBJ whole genome shotgun (WGS) entry which is preliminary data.</text>
</comment>
<keyword evidence="1" id="KW-0812">Transmembrane</keyword>
<dbReference type="EMBL" id="WRPP01000002">
    <property type="protein sequence ID" value="MVU78303.1"/>
    <property type="molecule type" value="Genomic_DNA"/>
</dbReference>
<organism evidence="2 3">
    <name type="scientific">Nocardia terrae</name>
    <dbReference type="NCBI Taxonomy" id="2675851"/>
    <lineage>
        <taxon>Bacteria</taxon>
        <taxon>Bacillati</taxon>
        <taxon>Actinomycetota</taxon>
        <taxon>Actinomycetes</taxon>
        <taxon>Mycobacteriales</taxon>
        <taxon>Nocardiaceae</taxon>
        <taxon>Nocardia</taxon>
    </lineage>
</organism>